<organism evidence="2 3">
    <name type="scientific">Bradyrhizobium icense</name>
    <dbReference type="NCBI Taxonomy" id="1274631"/>
    <lineage>
        <taxon>Bacteria</taxon>
        <taxon>Pseudomonadati</taxon>
        <taxon>Pseudomonadota</taxon>
        <taxon>Alphaproteobacteria</taxon>
        <taxon>Hyphomicrobiales</taxon>
        <taxon>Nitrobacteraceae</taxon>
        <taxon>Bradyrhizobium</taxon>
    </lineage>
</organism>
<evidence type="ECO:0000256" key="1">
    <source>
        <dbReference type="SAM" id="SignalP"/>
    </source>
</evidence>
<dbReference type="AlphaFoldDB" id="A0A1B1U9D8"/>
<evidence type="ECO:0000313" key="2">
    <source>
        <dbReference type="EMBL" id="ANV99352.1"/>
    </source>
</evidence>
<feature type="signal peptide" evidence="1">
    <location>
        <begin position="1"/>
        <end position="50"/>
    </location>
</feature>
<reference evidence="2 3" key="1">
    <citation type="submission" date="2016-07" db="EMBL/GenBank/DDBJ databases">
        <title>Complete genome sequence of Bradyrhizobium icense LMTR 13T, a potential inoculant strain isolated from lima bean (Phaseolus lunatus) in Peru.</title>
        <authorList>
            <person name="Ormeno-Orrillo E."/>
            <person name="Duran D."/>
            <person name="Rogel M.A."/>
            <person name="Rey L."/>
            <person name="Imperial J."/>
            <person name="Ruiz-Argueso T."/>
            <person name="Martinez-Romero E."/>
        </authorList>
    </citation>
    <scope>NUCLEOTIDE SEQUENCE [LARGE SCALE GENOMIC DNA]</scope>
    <source>
        <strain evidence="2 3">LMTR 13</strain>
    </source>
</reference>
<keyword evidence="1" id="KW-0732">Signal</keyword>
<proteinExistence type="predicted"/>
<gene>
    <name evidence="2" type="ORF">LMTR13_03325</name>
</gene>
<feature type="chain" id="PRO_5008530314" description="Helix-hairpin-helix domain-containing protein" evidence="1">
    <location>
        <begin position="51"/>
        <end position="185"/>
    </location>
</feature>
<keyword evidence="3" id="KW-1185">Reference proteome</keyword>
<dbReference type="Proteomes" id="UP000092839">
    <property type="component" value="Chromosome"/>
</dbReference>
<protein>
    <recommendedName>
        <fullName evidence="4">Helix-hairpin-helix domain-containing protein</fullName>
    </recommendedName>
</protein>
<dbReference type="EMBL" id="CP016428">
    <property type="protein sequence ID" value="ANV99352.1"/>
    <property type="molecule type" value="Genomic_DNA"/>
</dbReference>
<dbReference type="KEGG" id="bic:LMTR13_03325"/>
<sequence length="185" mass="19310">MAAKKYGILAPFHRGCWSRRRSDMKAFASFFARAALTAGLAGFFAPAALAAQGQSFPGVTCTCKGCASGGGDLTGDCASVCKDKTVYSKGSEPHDYCKASATMTGNELLGGLTIAGITVEQLASFSQVDPSIIKEMIARGSHPVGAAGETVDKVIQALGVNGGVEITEDSVRLERKPRRKCPDRC</sequence>
<evidence type="ECO:0008006" key="4">
    <source>
        <dbReference type="Google" id="ProtNLM"/>
    </source>
</evidence>
<evidence type="ECO:0000313" key="3">
    <source>
        <dbReference type="Proteomes" id="UP000092839"/>
    </source>
</evidence>
<name>A0A1B1U9D8_9BRAD</name>
<accession>A0A1B1U9D8</accession>